<name>A0A4D6EFZ9_9VIRU</name>
<dbReference type="InterPro" id="IPR043884">
    <property type="entry name" value="DUF5848"/>
</dbReference>
<protein>
    <recommendedName>
        <fullName evidence="2">DUF5848 domain-containing protein</fullName>
    </recommendedName>
</protein>
<evidence type="ECO:0000313" key="3">
    <source>
        <dbReference type="EMBL" id="QBZ80687.1"/>
    </source>
</evidence>
<evidence type="ECO:0000259" key="2">
    <source>
        <dbReference type="Pfam" id="PF19166"/>
    </source>
</evidence>
<feature type="region of interest" description="Disordered" evidence="1">
    <location>
        <begin position="347"/>
        <end position="368"/>
    </location>
</feature>
<dbReference type="EMBL" id="MK174290">
    <property type="protein sequence ID" value="QBZ80687.1"/>
    <property type="molecule type" value="Genomic_DNA"/>
</dbReference>
<evidence type="ECO:0000256" key="1">
    <source>
        <dbReference type="SAM" id="MobiDB-lite"/>
    </source>
</evidence>
<dbReference type="Proteomes" id="UP001237152">
    <property type="component" value="Segment"/>
</dbReference>
<accession>A0A4D6EFZ9</accession>
<dbReference type="Pfam" id="PF19166">
    <property type="entry name" value="DUF5848"/>
    <property type="match status" value="1"/>
</dbReference>
<gene>
    <name evidence="3" type="ORF">pclt_cds_89</name>
</gene>
<sequence length="368" mass="38702">MTTTLPSLPEPIGLATIIQAVNDGGGESRASCRPLPLRNLTAYMLATCRRMALGDRLDAADYQFVAALLARARLRLGHSADSGALQAACVAITTTYLWFWRALCALERAAPAIAGLLTTLPTPRAALRAAHALSVQRGAREPQEEEEAEVTISGVAMARHAIARLASACRVCGLLPPQARWSPHDPRPYWLVLYPQDRRGRAAVLLRGERVVMGVAFGGAGAGTAHIKFTRPRLLPVGIANARPRDTAAWFVVMVDRMVAAAGACPTTTDHHPLSAAPVPGMSVTAAGAFDVPRGVSAALLAGDRPDAALAIARFDDVCLAAWLRGRPHGSVPPTFGSAFVADGADAYASDDEDDPCESAAMAVDPEP</sequence>
<proteinExistence type="predicted"/>
<reference evidence="3" key="1">
    <citation type="journal article" date="2019" name="Front. Microbiol.">
        <title>Pandoravirus Celtis Illustrates the Microevolution Processes at Work in the Giant Pandoraviridae Genomes.</title>
        <authorList>
            <person name="Legendre M."/>
            <person name="Alempic J.M."/>
            <person name="Philippe N."/>
            <person name="Lartigue A."/>
            <person name="Jeudy S."/>
            <person name="Poirot O."/>
            <person name="Ta N.T."/>
            <person name="Nin S."/>
            <person name="Coute Y."/>
            <person name="Abergel C."/>
            <person name="Claverie J.M."/>
        </authorList>
    </citation>
    <scope>NUCLEOTIDE SEQUENCE</scope>
</reference>
<evidence type="ECO:0000313" key="4">
    <source>
        <dbReference type="Proteomes" id="UP001237152"/>
    </source>
</evidence>
<organism evidence="3 4">
    <name type="scientific">Pandoravirus celtis</name>
    <dbReference type="NCBI Taxonomy" id="2568002"/>
    <lineage>
        <taxon>Viruses</taxon>
        <taxon>Pandoravirus</taxon>
    </lineage>
</organism>
<feature type="domain" description="DUF5848" evidence="2">
    <location>
        <begin position="63"/>
        <end position="129"/>
    </location>
</feature>